<feature type="transmembrane region" description="Helical" evidence="9">
    <location>
        <begin position="83"/>
        <end position="104"/>
    </location>
</feature>
<name>A0A117M623_UNCT6</name>
<accession>A0A117M623</accession>
<protein>
    <submittedName>
        <fullName evidence="11">C4-dicarboxylate transport system (Permease small protein)</fullName>
    </submittedName>
</protein>
<evidence type="ECO:0000256" key="5">
    <source>
        <dbReference type="ARBA" id="ARBA00022692"/>
    </source>
</evidence>
<evidence type="ECO:0000256" key="9">
    <source>
        <dbReference type="SAM" id="Phobius"/>
    </source>
</evidence>
<dbReference type="InterPro" id="IPR055348">
    <property type="entry name" value="DctQ"/>
</dbReference>
<comment type="subcellular location">
    <subcellularLocation>
        <location evidence="1">Cell inner membrane</location>
        <topology evidence="1">Multi-pass membrane protein</topology>
    </subcellularLocation>
</comment>
<comment type="caution">
    <text evidence="11">The sequence shown here is derived from an EMBL/GenBank/DDBJ whole genome shotgun (WGS) entry which is preliminary data.</text>
</comment>
<evidence type="ECO:0000256" key="6">
    <source>
        <dbReference type="ARBA" id="ARBA00022989"/>
    </source>
</evidence>
<evidence type="ECO:0000256" key="8">
    <source>
        <dbReference type="ARBA" id="ARBA00038436"/>
    </source>
</evidence>
<dbReference type="Pfam" id="PF04290">
    <property type="entry name" value="DctQ"/>
    <property type="match status" value="1"/>
</dbReference>
<comment type="similarity">
    <text evidence="8">Belongs to the TRAP transporter small permease family.</text>
</comment>
<dbReference type="EMBL" id="LGGX01000021">
    <property type="protein sequence ID" value="KUK86352.1"/>
    <property type="molecule type" value="Genomic_DNA"/>
</dbReference>
<dbReference type="AlphaFoldDB" id="A0A117M623"/>
<evidence type="ECO:0000256" key="3">
    <source>
        <dbReference type="ARBA" id="ARBA00022475"/>
    </source>
</evidence>
<dbReference type="GO" id="GO:0015740">
    <property type="term" value="P:C4-dicarboxylate transport"/>
    <property type="evidence" value="ECO:0007669"/>
    <property type="project" value="TreeGrafter"/>
</dbReference>
<keyword evidence="4" id="KW-0997">Cell inner membrane</keyword>
<feature type="domain" description="Tripartite ATP-independent periplasmic transporters DctQ component" evidence="10">
    <location>
        <begin position="20"/>
        <end position="149"/>
    </location>
</feature>
<gene>
    <name evidence="11" type="ORF">XE03_1547</name>
</gene>
<organism evidence="11 12">
    <name type="scientific">candidate division TA06 bacterium 34_109</name>
    <dbReference type="NCBI Taxonomy" id="1635277"/>
    <lineage>
        <taxon>Bacteria</taxon>
        <taxon>Bacteria division TA06</taxon>
    </lineage>
</organism>
<evidence type="ECO:0000259" key="10">
    <source>
        <dbReference type="Pfam" id="PF04290"/>
    </source>
</evidence>
<sequence length="151" mass="17463">MGDILENFLEKIIGLLTGVMVLLLIAQVATRYIFRGSIYWAGEMSVWVFIWITYLGAALLYKRKNLIIVKLLDFILPEKIKKVLEIFVDVIVALFLAVIFYYSIPVVKAYSNQYATSVYISRSLMFLSLPISFTLIFLFMIDNFLQKIRGK</sequence>
<dbReference type="PANTHER" id="PTHR35011">
    <property type="entry name" value="2,3-DIKETO-L-GULONATE TRAP TRANSPORTER SMALL PERMEASE PROTEIN YIAM"/>
    <property type="match status" value="1"/>
</dbReference>
<dbReference type="InterPro" id="IPR007387">
    <property type="entry name" value="TRAP_DctQ"/>
</dbReference>
<dbReference type="GO" id="GO:0022857">
    <property type="term" value="F:transmembrane transporter activity"/>
    <property type="evidence" value="ECO:0007669"/>
    <property type="project" value="TreeGrafter"/>
</dbReference>
<evidence type="ECO:0000256" key="2">
    <source>
        <dbReference type="ARBA" id="ARBA00022448"/>
    </source>
</evidence>
<feature type="transmembrane region" description="Helical" evidence="9">
    <location>
        <begin position="124"/>
        <end position="145"/>
    </location>
</feature>
<keyword evidence="5 9" id="KW-0812">Transmembrane</keyword>
<feature type="transmembrane region" description="Helical" evidence="9">
    <location>
        <begin position="46"/>
        <end position="62"/>
    </location>
</feature>
<dbReference type="PANTHER" id="PTHR35011:SF2">
    <property type="entry name" value="2,3-DIKETO-L-GULONATE TRAP TRANSPORTER SMALL PERMEASE PROTEIN YIAM"/>
    <property type="match status" value="1"/>
</dbReference>
<proteinExistence type="inferred from homology"/>
<keyword evidence="7 9" id="KW-0472">Membrane</keyword>
<keyword evidence="2" id="KW-0813">Transport</keyword>
<evidence type="ECO:0000256" key="7">
    <source>
        <dbReference type="ARBA" id="ARBA00023136"/>
    </source>
</evidence>
<keyword evidence="3" id="KW-1003">Cell membrane</keyword>
<dbReference type="Proteomes" id="UP000053467">
    <property type="component" value="Unassembled WGS sequence"/>
</dbReference>
<dbReference type="GO" id="GO:0005886">
    <property type="term" value="C:plasma membrane"/>
    <property type="evidence" value="ECO:0007669"/>
    <property type="project" value="UniProtKB-SubCell"/>
</dbReference>
<evidence type="ECO:0000313" key="12">
    <source>
        <dbReference type="Proteomes" id="UP000053467"/>
    </source>
</evidence>
<evidence type="ECO:0000256" key="1">
    <source>
        <dbReference type="ARBA" id="ARBA00004429"/>
    </source>
</evidence>
<feature type="transmembrane region" description="Helical" evidence="9">
    <location>
        <begin position="12"/>
        <end position="34"/>
    </location>
</feature>
<reference evidence="12" key="1">
    <citation type="journal article" date="2015" name="MBio">
        <title>Genome-Resolved Metagenomic Analysis Reveals Roles for Candidate Phyla and Other Microbial Community Members in Biogeochemical Transformations in Oil Reservoirs.</title>
        <authorList>
            <person name="Hu P."/>
            <person name="Tom L."/>
            <person name="Singh A."/>
            <person name="Thomas B.C."/>
            <person name="Baker B.J."/>
            <person name="Piceno Y.M."/>
            <person name="Andersen G.L."/>
            <person name="Banfield J.F."/>
        </authorList>
    </citation>
    <scope>NUCLEOTIDE SEQUENCE [LARGE SCALE GENOMIC DNA]</scope>
</reference>
<evidence type="ECO:0000256" key="4">
    <source>
        <dbReference type="ARBA" id="ARBA00022519"/>
    </source>
</evidence>
<keyword evidence="6 9" id="KW-1133">Transmembrane helix</keyword>
<evidence type="ECO:0000313" key="11">
    <source>
        <dbReference type="EMBL" id="KUK86352.1"/>
    </source>
</evidence>